<dbReference type="AlphaFoldDB" id="A0AAD4DV16"/>
<evidence type="ECO:0000313" key="2">
    <source>
        <dbReference type="Proteomes" id="UP001195769"/>
    </source>
</evidence>
<protein>
    <submittedName>
        <fullName evidence="1">Uncharacterized protein</fullName>
    </submittedName>
</protein>
<accession>A0AAD4DV16</accession>
<organism evidence="1 2">
    <name type="scientific">Suillus fuscotomentosus</name>
    <dbReference type="NCBI Taxonomy" id="1912939"/>
    <lineage>
        <taxon>Eukaryota</taxon>
        <taxon>Fungi</taxon>
        <taxon>Dikarya</taxon>
        <taxon>Basidiomycota</taxon>
        <taxon>Agaricomycotina</taxon>
        <taxon>Agaricomycetes</taxon>
        <taxon>Agaricomycetidae</taxon>
        <taxon>Boletales</taxon>
        <taxon>Suillineae</taxon>
        <taxon>Suillaceae</taxon>
        <taxon>Suillus</taxon>
    </lineage>
</organism>
<name>A0AAD4DV16_9AGAM</name>
<sequence>MNACLNFDAGYIYLGARFCIAVLTRVLAWNITQVHQHVRGFRLYDIVGRPVRNALTISSRTTSRFTHGSISHPQCIAKRIQTLILDSWRCPYAIRMVILVIAERARHCDVIDSDSGSLASPPRWAFLFPISCSLMIKLDHDGMIEGRCGLFPET</sequence>
<keyword evidence="2" id="KW-1185">Reference proteome</keyword>
<dbReference type="Proteomes" id="UP001195769">
    <property type="component" value="Unassembled WGS sequence"/>
</dbReference>
<reference evidence="1" key="1">
    <citation type="journal article" date="2020" name="New Phytol.">
        <title>Comparative genomics reveals dynamic genome evolution in host specialist ectomycorrhizal fungi.</title>
        <authorList>
            <person name="Lofgren L.A."/>
            <person name="Nguyen N.H."/>
            <person name="Vilgalys R."/>
            <person name="Ruytinx J."/>
            <person name="Liao H.L."/>
            <person name="Branco S."/>
            <person name="Kuo A."/>
            <person name="LaButti K."/>
            <person name="Lipzen A."/>
            <person name="Andreopoulos W."/>
            <person name="Pangilinan J."/>
            <person name="Riley R."/>
            <person name="Hundley H."/>
            <person name="Na H."/>
            <person name="Barry K."/>
            <person name="Grigoriev I.V."/>
            <person name="Stajich J.E."/>
            <person name="Kennedy P.G."/>
        </authorList>
    </citation>
    <scope>NUCLEOTIDE SEQUENCE</scope>
    <source>
        <strain evidence="1">FC203</strain>
    </source>
</reference>
<dbReference type="RefSeq" id="XP_041219961.1">
    <property type="nucleotide sequence ID" value="XM_041373006.1"/>
</dbReference>
<proteinExistence type="predicted"/>
<dbReference type="GeneID" id="64667304"/>
<comment type="caution">
    <text evidence="1">The sequence shown here is derived from an EMBL/GenBank/DDBJ whole genome shotgun (WGS) entry which is preliminary data.</text>
</comment>
<evidence type="ECO:0000313" key="1">
    <source>
        <dbReference type="EMBL" id="KAG1894385.1"/>
    </source>
</evidence>
<dbReference type="EMBL" id="JABBWK010000081">
    <property type="protein sequence ID" value="KAG1894385.1"/>
    <property type="molecule type" value="Genomic_DNA"/>
</dbReference>
<gene>
    <name evidence="1" type="ORF">F5891DRAFT_731118</name>
</gene>